<evidence type="ECO:0000256" key="10">
    <source>
        <dbReference type="PROSITE-ProRule" id="PRU01240"/>
    </source>
</evidence>
<dbReference type="GO" id="GO:0008233">
    <property type="term" value="F:peptidase activity"/>
    <property type="evidence" value="ECO:0007669"/>
    <property type="project" value="UniProtKB-KW"/>
</dbReference>
<keyword evidence="8 12" id="KW-1133">Transmembrane helix</keyword>
<evidence type="ECO:0000256" key="6">
    <source>
        <dbReference type="ARBA" id="ARBA00022801"/>
    </source>
</evidence>
<keyword evidence="6 10" id="KW-0378">Hydrolase</keyword>
<evidence type="ECO:0000256" key="11">
    <source>
        <dbReference type="RuleBase" id="RU003355"/>
    </source>
</evidence>
<dbReference type="Pfam" id="PF00082">
    <property type="entry name" value="Peptidase_S8"/>
    <property type="match status" value="1"/>
</dbReference>
<evidence type="ECO:0000256" key="13">
    <source>
        <dbReference type="SAM" id="SignalP"/>
    </source>
</evidence>
<evidence type="ECO:0000256" key="5">
    <source>
        <dbReference type="ARBA" id="ARBA00022692"/>
    </source>
</evidence>
<evidence type="ECO:0000256" key="8">
    <source>
        <dbReference type="ARBA" id="ARBA00022989"/>
    </source>
</evidence>
<dbReference type="Gene3D" id="3.40.50.200">
    <property type="entry name" value="Peptidase S8/S53 domain"/>
    <property type="match status" value="1"/>
</dbReference>
<comment type="similarity">
    <text evidence="2 10 11">Belongs to the peptidase S8 family.</text>
</comment>
<dbReference type="InterPro" id="IPR022398">
    <property type="entry name" value="Peptidase_S8_His-AS"/>
</dbReference>
<dbReference type="EMBL" id="JBITGY010000008">
    <property type="protein sequence ID" value="MFI6501408.1"/>
    <property type="molecule type" value="Genomic_DNA"/>
</dbReference>
<protein>
    <submittedName>
        <fullName evidence="15">Type VII secretion-associated serine protease mycosin</fullName>
    </submittedName>
</protein>
<proteinExistence type="inferred from homology"/>
<dbReference type="InterPro" id="IPR036852">
    <property type="entry name" value="Peptidase_S8/S53_dom_sf"/>
</dbReference>
<accession>A0ABW7Z1Q7</accession>
<dbReference type="GO" id="GO:0006508">
    <property type="term" value="P:proteolysis"/>
    <property type="evidence" value="ECO:0007669"/>
    <property type="project" value="UniProtKB-KW"/>
</dbReference>
<organism evidence="15 16">
    <name type="scientific">Nonomuraea typhae</name>
    <dbReference type="NCBI Taxonomy" id="2603600"/>
    <lineage>
        <taxon>Bacteria</taxon>
        <taxon>Bacillati</taxon>
        <taxon>Actinomycetota</taxon>
        <taxon>Actinomycetes</taxon>
        <taxon>Streptosporangiales</taxon>
        <taxon>Streptosporangiaceae</taxon>
        <taxon>Nonomuraea</taxon>
    </lineage>
</organism>
<dbReference type="PROSITE" id="PS00138">
    <property type="entry name" value="SUBTILASE_SER"/>
    <property type="match status" value="1"/>
</dbReference>
<dbReference type="PROSITE" id="PS00136">
    <property type="entry name" value="SUBTILASE_ASP"/>
    <property type="match status" value="1"/>
</dbReference>
<dbReference type="PRINTS" id="PR00723">
    <property type="entry name" value="SUBTILISIN"/>
</dbReference>
<comment type="caution">
    <text evidence="15">The sequence shown here is derived from an EMBL/GenBank/DDBJ whole genome shotgun (WGS) entry which is preliminary data.</text>
</comment>
<reference evidence="15 16" key="1">
    <citation type="submission" date="2024-10" db="EMBL/GenBank/DDBJ databases">
        <title>The Natural Products Discovery Center: Release of the First 8490 Sequenced Strains for Exploring Actinobacteria Biosynthetic Diversity.</title>
        <authorList>
            <person name="Kalkreuter E."/>
            <person name="Kautsar S.A."/>
            <person name="Yang D."/>
            <person name="Bader C.D."/>
            <person name="Teijaro C.N."/>
            <person name="Fluegel L."/>
            <person name="Davis C.M."/>
            <person name="Simpson J.R."/>
            <person name="Lauterbach L."/>
            <person name="Steele A.D."/>
            <person name="Gui C."/>
            <person name="Meng S."/>
            <person name="Li G."/>
            <person name="Viehrig K."/>
            <person name="Ye F."/>
            <person name="Su P."/>
            <person name="Kiefer A.F."/>
            <person name="Nichols A."/>
            <person name="Cepeda A.J."/>
            <person name="Yan W."/>
            <person name="Fan B."/>
            <person name="Jiang Y."/>
            <person name="Adhikari A."/>
            <person name="Zheng C.-J."/>
            <person name="Schuster L."/>
            <person name="Cowan T.M."/>
            <person name="Smanski M.J."/>
            <person name="Chevrette M.G."/>
            <person name="De Carvalho L.P.S."/>
            <person name="Shen B."/>
        </authorList>
    </citation>
    <scope>NUCLEOTIDE SEQUENCE [LARGE SCALE GENOMIC DNA]</scope>
    <source>
        <strain evidence="15 16">NPDC050545</strain>
    </source>
</reference>
<keyword evidence="9 12" id="KW-0472">Membrane</keyword>
<feature type="transmembrane region" description="Helical" evidence="12">
    <location>
        <begin position="343"/>
        <end position="364"/>
    </location>
</feature>
<dbReference type="Proteomes" id="UP001612741">
    <property type="component" value="Unassembled WGS sequence"/>
</dbReference>
<evidence type="ECO:0000256" key="7">
    <source>
        <dbReference type="ARBA" id="ARBA00022825"/>
    </source>
</evidence>
<dbReference type="InterPro" id="IPR050131">
    <property type="entry name" value="Peptidase_S8_subtilisin-like"/>
</dbReference>
<evidence type="ECO:0000313" key="16">
    <source>
        <dbReference type="Proteomes" id="UP001612741"/>
    </source>
</evidence>
<feature type="active site" description="Charge relay system" evidence="10">
    <location>
        <position position="97"/>
    </location>
</feature>
<evidence type="ECO:0000256" key="9">
    <source>
        <dbReference type="ARBA" id="ARBA00023136"/>
    </source>
</evidence>
<evidence type="ECO:0000256" key="4">
    <source>
        <dbReference type="ARBA" id="ARBA00022670"/>
    </source>
</evidence>
<dbReference type="PANTHER" id="PTHR43806:SF11">
    <property type="entry name" value="CEREVISIN-RELATED"/>
    <property type="match status" value="1"/>
</dbReference>
<dbReference type="PROSITE" id="PS51892">
    <property type="entry name" value="SUBTILASE"/>
    <property type="match status" value="1"/>
</dbReference>
<dbReference type="InterPro" id="IPR023828">
    <property type="entry name" value="Peptidase_S8_Ser-AS"/>
</dbReference>
<comment type="subcellular location">
    <subcellularLocation>
        <location evidence="1">Cell membrane</location>
        <topology evidence="1">Single-pass membrane protein</topology>
    </subcellularLocation>
</comment>
<evidence type="ECO:0000256" key="2">
    <source>
        <dbReference type="ARBA" id="ARBA00011073"/>
    </source>
</evidence>
<feature type="signal peptide" evidence="13">
    <location>
        <begin position="1"/>
        <end position="24"/>
    </location>
</feature>
<feature type="active site" description="Charge relay system" evidence="10">
    <location>
        <position position="68"/>
    </location>
</feature>
<dbReference type="PROSITE" id="PS00137">
    <property type="entry name" value="SUBTILASE_HIS"/>
    <property type="match status" value="1"/>
</dbReference>
<dbReference type="SUPFAM" id="SSF52743">
    <property type="entry name" value="Subtilisin-like"/>
    <property type="match status" value="1"/>
</dbReference>
<dbReference type="InterPro" id="IPR023827">
    <property type="entry name" value="Peptidase_S8_Asp-AS"/>
</dbReference>
<evidence type="ECO:0000256" key="3">
    <source>
        <dbReference type="ARBA" id="ARBA00022475"/>
    </source>
</evidence>
<keyword evidence="5 12" id="KW-0812">Transmembrane</keyword>
<evidence type="ECO:0000259" key="14">
    <source>
        <dbReference type="Pfam" id="PF00082"/>
    </source>
</evidence>
<sequence length="377" mass="38721">MIGRVLAAGGLAVACTLWPVAARAAAPECAPERGKVTISSNLWAQQRLDIRSAWRLTAGKGVTVAVIDSGVDVKHPQLKIAGKADFSRTTSRDCEGHGTAVAGIIGAQFRNDFPFYGVAPQARLLALKHANGKRGDVAHLVEAIQYAAKIGVEVINISAQAADQPDLKAAIDYALAQDVVVVAAAGNADKSDGTPGPAFPAAYEGVLSVGALAPDGRISDFSNTGSKVSVVAPGQGLTSTWPGGTYKTDLPGTSFAAPYVAGVAALVRARFPHLNQEQVRRRIEATADGGLGTGTGTGTVNPVAAVSTILPAEEVVVAPPRPEPLPPGVVAKRPEPDERAITIAVWVGAAALVLAGALVAARVVMPMGRRRGWRPGS</sequence>
<dbReference type="NCBIfam" id="TIGR03921">
    <property type="entry name" value="T7SS_mycosin"/>
    <property type="match status" value="1"/>
</dbReference>
<dbReference type="InterPro" id="IPR000209">
    <property type="entry name" value="Peptidase_S8/S53_dom"/>
</dbReference>
<feature type="chain" id="PRO_5045970371" evidence="13">
    <location>
        <begin position="25"/>
        <end position="377"/>
    </location>
</feature>
<evidence type="ECO:0000256" key="12">
    <source>
        <dbReference type="SAM" id="Phobius"/>
    </source>
</evidence>
<keyword evidence="7 10" id="KW-0720">Serine protease</keyword>
<dbReference type="InterPro" id="IPR015500">
    <property type="entry name" value="Peptidase_S8_subtilisin-rel"/>
</dbReference>
<dbReference type="PANTHER" id="PTHR43806">
    <property type="entry name" value="PEPTIDASE S8"/>
    <property type="match status" value="1"/>
</dbReference>
<keyword evidence="16" id="KW-1185">Reference proteome</keyword>
<feature type="domain" description="Peptidase S8/S53" evidence="14">
    <location>
        <begin position="59"/>
        <end position="288"/>
    </location>
</feature>
<evidence type="ECO:0000256" key="1">
    <source>
        <dbReference type="ARBA" id="ARBA00004162"/>
    </source>
</evidence>
<dbReference type="InterPro" id="IPR023834">
    <property type="entry name" value="T7SS_pept_S8A_mycosin"/>
</dbReference>
<keyword evidence="4 10" id="KW-0645">Protease</keyword>
<dbReference type="PROSITE" id="PS51257">
    <property type="entry name" value="PROKAR_LIPOPROTEIN"/>
    <property type="match status" value="1"/>
</dbReference>
<keyword evidence="13" id="KW-0732">Signal</keyword>
<gene>
    <name evidence="15" type="primary">mycP</name>
    <name evidence="15" type="ORF">ACIBG2_28795</name>
</gene>
<keyword evidence="3" id="KW-1003">Cell membrane</keyword>
<feature type="active site" description="Charge relay system" evidence="10">
    <location>
        <position position="254"/>
    </location>
</feature>
<name>A0ABW7Z1Q7_9ACTN</name>
<evidence type="ECO:0000313" key="15">
    <source>
        <dbReference type="EMBL" id="MFI6501408.1"/>
    </source>
</evidence>
<dbReference type="RefSeq" id="WP_397085967.1">
    <property type="nucleotide sequence ID" value="NZ_JBITGY010000008.1"/>
</dbReference>